<evidence type="ECO:0000256" key="4">
    <source>
        <dbReference type="ARBA" id="ARBA00022989"/>
    </source>
</evidence>
<gene>
    <name evidence="8" type="ORF">N0V89_002336</name>
</gene>
<dbReference type="Pfam" id="PF00083">
    <property type="entry name" value="Sugar_tr"/>
    <property type="match status" value="1"/>
</dbReference>
<evidence type="ECO:0000313" key="8">
    <source>
        <dbReference type="EMBL" id="KAJ4357760.1"/>
    </source>
</evidence>
<evidence type="ECO:0000313" key="9">
    <source>
        <dbReference type="Proteomes" id="UP001140513"/>
    </source>
</evidence>
<accession>A0A9W8XRH1</accession>
<feature type="transmembrane region" description="Helical" evidence="6">
    <location>
        <begin position="101"/>
        <end position="122"/>
    </location>
</feature>
<reference evidence="8" key="1">
    <citation type="submission" date="2022-10" db="EMBL/GenBank/DDBJ databases">
        <title>Tapping the CABI collections for fungal endophytes: first genome assemblies for Collariella, Neodidymelliopsis, Ascochyta clinopodiicola, Didymella pomorum, Didymosphaeria variabile, Neocosmospora piperis and Neocucurbitaria cava.</title>
        <authorList>
            <person name="Hill R."/>
        </authorList>
    </citation>
    <scope>NUCLEOTIDE SEQUENCE</scope>
    <source>
        <strain evidence="8">IMI 356815</strain>
    </source>
</reference>
<sequence>MLVGYDTGRYGGILANPGFLRQFGSYHPAKKTDALDSLHTSLLSSLAFIGKLFGCFMSGPAIERFGHRIVFYGLSVISVIGIIIEATAANSGIGTGRYAQFVIGRIVVYASVGLVEVTVTTYQHEIVPAAFRGLVVIFLQLFLDVGSFIATGVNKAFSTYTSGVGWKAATGIQFIFPMLIVCFTFFIPNWPRWLLSMDRAEEAIVALRRLRSKQEVENGLSEAEIQAFARL</sequence>
<organism evidence="8 9">
    <name type="scientific">Didymosphaeria variabile</name>
    <dbReference type="NCBI Taxonomy" id="1932322"/>
    <lineage>
        <taxon>Eukaryota</taxon>
        <taxon>Fungi</taxon>
        <taxon>Dikarya</taxon>
        <taxon>Ascomycota</taxon>
        <taxon>Pezizomycotina</taxon>
        <taxon>Dothideomycetes</taxon>
        <taxon>Pleosporomycetidae</taxon>
        <taxon>Pleosporales</taxon>
        <taxon>Massarineae</taxon>
        <taxon>Didymosphaeriaceae</taxon>
        <taxon>Didymosphaeria</taxon>
    </lineage>
</organism>
<dbReference type="OrthoDB" id="6612291at2759"/>
<dbReference type="SUPFAM" id="SSF103473">
    <property type="entry name" value="MFS general substrate transporter"/>
    <property type="match status" value="1"/>
</dbReference>
<dbReference type="PROSITE" id="PS50850">
    <property type="entry name" value="MFS"/>
    <property type="match status" value="1"/>
</dbReference>
<evidence type="ECO:0000256" key="6">
    <source>
        <dbReference type="SAM" id="Phobius"/>
    </source>
</evidence>
<comment type="caution">
    <text evidence="8">The sequence shown here is derived from an EMBL/GenBank/DDBJ whole genome shotgun (WGS) entry which is preliminary data.</text>
</comment>
<dbReference type="Proteomes" id="UP001140513">
    <property type="component" value="Unassembled WGS sequence"/>
</dbReference>
<feature type="transmembrane region" description="Helical" evidence="6">
    <location>
        <begin position="170"/>
        <end position="190"/>
    </location>
</feature>
<evidence type="ECO:0000256" key="3">
    <source>
        <dbReference type="ARBA" id="ARBA00022692"/>
    </source>
</evidence>
<feature type="transmembrane region" description="Helical" evidence="6">
    <location>
        <begin position="69"/>
        <end position="89"/>
    </location>
</feature>
<dbReference type="InterPro" id="IPR036259">
    <property type="entry name" value="MFS_trans_sf"/>
</dbReference>
<comment type="similarity">
    <text evidence="2">Belongs to the major facilitator superfamily. Sugar transporter (TC 2.A.1.1) family.</text>
</comment>
<dbReference type="GO" id="GO:0005351">
    <property type="term" value="F:carbohydrate:proton symporter activity"/>
    <property type="evidence" value="ECO:0007669"/>
    <property type="project" value="TreeGrafter"/>
</dbReference>
<dbReference type="GO" id="GO:0016020">
    <property type="term" value="C:membrane"/>
    <property type="evidence" value="ECO:0007669"/>
    <property type="project" value="UniProtKB-SubCell"/>
</dbReference>
<feature type="transmembrane region" description="Helical" evidence="6">
    <location>
        <begin position="38"/>
        <end position="57"/>
    </location>
</feature>
<evidence type="ECO:0000259" key="7">
    <source>
        <dbReference type="PROSITE" id="PS50850"/>
    </source>
</evidence>
<protein>
    <recommendedName>
        <fullName evidence="7">Major facilitator superfamily (MFS) profile domain-containing protein</fullName>
    </recommendedName>
</protein>
<keyword evidence="4 6" id="KW-1133">Transmembrane helix</keyword>
<dbReference type="Gene3D" id="1.20.1250.20">
    <property type="entry name" value="MFS general substrate transporter like domains"/>
    <property type="match status" value="1"/>
</dbReference>
<name>A0A9W8XRH1_9PLEO</name>
<keyword evidence="5 6" id="KW-0472">Membrane</keyword>
<keyword evidence="3 6" id="KW-0812">Transmembrane</keyword>
<keyword evidence="9" id="KW-1185">Reference proteome</keyword>
<dbReference type="RefSeq" id="XP_056074619.1">
    <property type="nucleotide sequence ID" value="XM_056211146.1"/>
</dbReference>
<dbReference type="EMBL" id="JAPEUX010000002">
    <property type="protein sequence ID" value="KAJ4357760.1"/>
    <property type="molecule type" value="Genomic_DNA"/>
</dbReference>
<evidence type="ECO:0000256" key="2">
    <source>
        <dbReference type="ARBA" id="ARBA00010992"/>
    </source>
</evidence>
<dbReference type="PANTHER" id="PTHR48022">
    <property type="entry name" value="PLASTIDIC GLUCOSE TRANSPORTER 4"/>
    <property type="match status" value="1"/>
</dbReference>
<evidence type="ECO:0000256" key="1">
    <source>
        <dbReference type="ARBA" id="ARBA00004141"/>
    </source>
</evidence>
<comment type="subcellular location">
    <subcellularLocation>
        <location evidence="1">Membrane</location>
        <topology evidence="1">Multi-pass membrane protein</topology>
    </subcellularLocation>
</comment>
<proteinExistence type="inferred from homology"/>
<dbReference type="InterPro" id="IPR050360">
    <property type="entry name" value="MFS_Sugar_Transporters"/>
</dbReference>
<dbReference type="AlphaFoldDB" id="A0A9W8XRH1"/>
<dbReference type="InterPro" id="IPR020846">
    <property type="entry name" value="MFS_dom"/>
</dbReference>
<dbReference type="PANTHER" id="PTHR48022:SF77">
    <property type="entry name" value="MAJOR FACILITATOR SUPERFAMILY (MFS) PROFILE DOMAIN-CONTAINING PROTEIN"/>
    <property type="match status" value="1"/>
</dbReference>
<feature type="domain" description="Major facilitator superfamily (MFS) profile" evidence="7">
    <location>
        <begin position="1"/>
        <end position="231"/>
    </location>
</feature>
<feature type="transmembrane region" description="Helical" evidence="6">
    <location>
        <begin position="129"/>
        <end position="150"/>
    </location>
</feature>
<evidence type="ECO:0000256" key="5">
    <source>
        <dbReference type="ARBA" id="ARBA00023136"/>
    </source>
</evidence>
<dbReference type="InterPro" id="IPR005828">
    <property type="entry name" value="MFS_sugar_transport-like"/>
</dbReference>
<dbReference type="GeneID" id="80905866"/>